<proteinExistence type="predicted"/>
<evidence type="ECO:0000313" key="1">
    <source>
        <dbReference type="EMBL" id="RYU96951.1"/>
    </source>
</evidence>
<dbReference type="RefSeq" id="WP_130019528.1">
    <property type="nucleotide sequence ID" value="NZ_SEWF01000004.1"/>
</dbReference>
<gene>
    <name evidence="1" type="ORF">EWM59_03310</name>
</gene>
<dbReference type="EMBL" id="SEWF01000004">
    <property type="protein sequence ID" value="RYU96951.1"/>
    <property type="molecule type" value="Genomic_DNA"/>
</dbReference>
<evidence type="ECO:0000313" key="2">
    <source>
        <dbReference type="Proteomes" id="UP000293162"/>
    </source>
</evidence>
<accession>A0A4Q5M3Q3</accession>
<dbReference type="AlphaFoldDB" id="A0A4Q5M3Q3"/>
<dbReference type="OrthoDB" id="982884at2"/>
<organism evidence="1 2">
    <name type="scientific">Emticicia agri</name>
    <dbReference type="NCBI Taxonomy" id="2492393"/>
    <lineage>
        <taxon>Bacteria</taxon>
        <taxon>Pseudomonadati</taxon>
        <taxon>Bacteroidota</taxon>
        <taxon>Cytophagia</taxon>
        <taxon>Cytophagales</taxon>
        <taxon>Leadbetterellaceae</taxon>
        <taxon>Emticicia</taxon>
    </lineage>
</organism>
<comment type="caution">
    <text evidence="1">The sequence shown here is derived from an EMBL/GenBank/DDBJ whole genome shotgun (WGS) entry which is preliminary data.</text>
</comment>
<dbReference type="Proteomes" id="UP000293162">
    <property type="component" value="Unassembled WGS sequence"/>
</dbReference>
<sequence length="103" mass="12239">MVEKDKTIINLMNRLKTFFEMSSVEFVDYWDGDLCAIGLKRQERLVYISTYAYLKEENLKYDYSLEIDRLVETQKLNIIKDVQGINEVELISTLRQFLCLTTK</sequence>
<name>A0A4Q5M3Q3_9BACT</name>
<reference evidence="1 2" key="1">
    <citation type="submission" date="2019-02" db="EMBL/GenBank/DDBJ databases">
        <title>Bacterial novel species Emticicia sp. 17J42-9 isolated from soil.</title>
        <authorList>
            <person name="Jung H.-Y."/>
        </authorList>
    </citation>
    <scope>NUCLEOTIDE SEQUENCE [LARGE SCALE GENOMIC DNA]</scope>
    <source>
        <strain evidence="1 2">17J42-9</strain>
    </source>
</reference>
<protein>
    <submittedName>
        <fullName evidence="1">Uncharacterized protein</fullName>
    </submittedName>
</protein>
<keyword evidence="2" id="KW-1185">Reference proteome</keyword>